<keyword evidence="4" id="KW-1185">Reference proteome</keyword>
<dbReference type="GeneID" id="119737067"/>
<name>A0A914ATG8_PATMI</name>
<keyword evidence="2" id="KW-0472">Membrane</keyword>
<evidence type="ECO:0000313" key="3">
    <source>
        <dbReference type="EnsemblMetazoa" id="XP_038067067.1"/>
    </source>
</evidence>
<dbReference type="Proteomes" id="UP000887568">
    <property type="component" value="Unplaced"/>
</dbReference>
<proteinExistence type="predicted"/>
<accession>A0A914ATG8</accession>
<evidence type="ECO:0000256" key="2">
    <source>
        <dbReference type="SAM" id="Phobius"/>
    </source>
</evidence>
<evidence type="ECO:0000256" key="1">
    <source>
        <dbReference type="SAM" id="MobiDB-lite"/>
    </source>
</evidence>
<keyword evidence="2" id="KW-1133">Transmembrane helix</keyword>
<feature type="region of interest" description="Disordered" evidence="1">
    <location>
        <begin position="83"/>
        <end position="179"/>
    </location>
</feature>
<dbReference type="EnsemblMetazoa" id="XM_038211139.1">
    <property type="protein sequence ID" value="XP_038067067.1"/>
    <property type="gene ID" value="LOC119737067"/>
</dbReference>
<sequence>MCPVGYYDVDCLSKCRCPNDTACDKDNGKCVCAPDDVSCLSSPANETQFNIVLLAAIGGGAVAVTVSLCVALVVCWCARTRRPSRRPDQPDDGENYDAPQEHDDVQATGPPGGKYSLAVGGQGWQLPRPTQAHPEPAAQIYENEDGDNHSAEYTNVNPGRGRVSYTNNIEMENYEPVGQ</sequence>
<organism evidence="3 4">
    <name type="scientific">Patiria miniata</name>
    <name type="common">Bat star</name>
    <name type="synonym">Asterina miniata</name>
    <dbReference type="NCBI Taxonomy" id="46514"/>
    <lineage>
        <taxon>Eukaryota</taxon>
        <taxon>Metazoa</taxon>
        <taxon>Echinodermata</taxon>
        <taxon>Eleutherozoa</taxon>
        <taxon>Asterozoa</taxon>
        <taxon>Asteroidea</taxon>
        <taxon>Valvatacea</taxon>
        <taxon>Valvatida</taxon>
        <taxon>Asterinidae</taxon>
        <taxon>Patiria</taxon>
    </lineage>
</organism>
<feature type="transmembrane region" description="Helical" evidence="2">
    <location>
        <begin position="51"/>
        <end position="78"/>
    </location>
</feature>
<dbReference type="AlphaFoldDB" id="A0A914ATG8"/>
<keyword evidence="2" id="KW-0812">Transmembrane</keyword>
<reference evidence="3" key="1">
    <citation type="submission" date="2022-11" db="UniProtKB">
        <authorList>
            <consortium name="EnsemblMetazoa"/>
        </authorList>
    </citation>
    <scope>IDENTIFICATION</scope>
</reference>
<dbReference type="RefSeq" id="XP_038067067.1">
    <property type="nucleotide sequence ID" value="XM_038211139.1"/>
</dbReference>
<evidence type="ECO:0000313" key="4">
    <source>
        <dbReference type="Proteomes" id="UP000887568"/>
    </source>
</evidence>
<protein>
    <submittedName>
        <fullName evidence="3">Uncharacterized protein</fullName>
    </submittedName>
</protein>